<dbReference type="RefSeq" id="WP_089712364.1">
    <property type="nucleotide sequence ID" value="NZ_FMAR01000007.1"/>
</dbReference>
<keyword evidence="11" id="KW-1185">Reference proteome</keyword>
<evidence type="ECO:0000256" key="3">
    <source>
        <dbReference type="ARBA" id="ARBA00022490"/>
    </source>
</evidence>
<dbReference type="InterPro" id="IPR011990">
    <property type="entry name" value="TPR-like_helical_dom_sf"/>
</dbReference>
<keyword evidence="6" id="KW-0206">Cytoskeleton</keyword>
<gene>
    <name evidence="10" type="ORF">GA0116948_107117</name>
</gene>
<evidence type="ECO:0000256" key="2">
    <source>
        <dbReference type="ARBA" id="ARBA00011375"/>
    </source>
</evidence>
<dbReference type="GO" id="GO:0005876">
    <property type="term" value="C:spindle microtubule"/>
    <property type="evidence" value="ECO:0007669"/>
    <property type="project" value="TreeGrafter"/>
</dbReference>
<evidence type="ECO:0000313" key="10">
    <source>
        <dbReference type="EMBL" id="SCC39118.1"/>
    </source>
</evidence>
<reference evidence="10 11" key="1">
    <citation type="submission" date="2016-08" db="EMBL/GenBank/DDBJ databases">
        <authorList>
            <person name="Seilhamer J.J."/>
        </authorList>
    </citation>
    <scope>NUCLEOTIDE SEQUENCE [LARGE SCALE GENOMIC DNA]</scope>
    <source>
        <strain evidence="10 11">A37T2</strain>
    </source>
</reference>
<feature type="signal peptide" evidence="9">
    <location>
        <begin position="1"/>
        <end position="19"/>
    </location>
</feature>
<evidence type="ECO:0000256" key="7">
    <source>
        <dbReference type="ARBA" id="ARBA00039966"/>
    </source>
</evidence>
<organism evidence="10 11">
    <name type="scientific">Chitinophaga costaii</name>
    <dbReference type="NCBI Taxonomy" id="1335309"/>
    <lineage>
        <taxon>Bacteria</taxon>
        <taxon>Pseudomonadati</taxon>
        <taxon>Bacteroidota</taxon>
        <taxon>Chitinophagia</taxon>
        <taxon>Chitinophagales</taxon>
        <taxon>Chitinophagaceae</taxon>
        <taxon>Chitinophaga</taxon>
    </lineage>
</organism>
<dbReference type="AlphaFoldDB" id="A0A1C4E693"/>
<dbReference type="Pfam" id="PF21033">
    <property type="entry name" value="RMD1-3"/>
    <property type="match status" value="1"/>
</dbReference>
<evidence type="ECO:0000256" key="5">
    <source>
        <dbReference type="ARBA" id="ARBA00022803"/>
    </source>
</evidence>
<keyword evidence="9" id="KW-0732">Signal</keyword>
<sequence>MFRGLLFAAMLGFCLPAKAQTVEELLQQGDQLEKQMKEVDALNKYKEVLKIQSNNLTALTWASLLDSREGDRQEKKEAKSRFFEEAKAYAAQALAVGPNDPDANYAMAVAMGRIALIAGAKDKVAASKDVKQYAELAIKFRPNFGEAWYVLGKWNYEVATLNAFEKGAAKMLFGGLPDGTLANAIADFEKCRQLNPGFILNYYDLAIAYKKNDQIDKAEEILRKVPALRPIHQDDPKFKANCKKLLEDMQ</sequence>
<dbReference type="OrthoDB" id="9813878at2"/>
<keyword evidence="3" id="KW-0963">Cytoplasm</keyword>
<comment type="subunit">
    <text evidence="2">Interacts with microtubules.</text>
</comment>
<evidence type="ECO:0000256" key="4">
    <source>
        <dbReference type="ARBA" id="ARBA00022737"/>
    </source>
</evidence>
<comment type="subcellular location">
    <subcellularLocation>
        <location evidence="1">Cytoplasm</location>
        <location evidence="1">Cytoskeleton</location>
    </subcellularLocation>
</comment>
<evidence type="ECO:0000256" key="8">
    <source>
        <dbReference type="ARBA" id="ARBA00041958"/>
    </source>
</evidence>
<dbReference type="PANTHER" id="PTHR16056:SF16">
    <property type="entry name" value="REGULATOR OF MICROTUBULE DYNAMICS PROTEIN 1"/>
    <property type="match status" value="1"/>
</dbReference>
<proteinExistence type="predicted"/>
<dbReference type="PANTHER" id="PTHR16056">
    <property type="entry name" value="REGULATOR OF MICROTUBULE DYNAMICS PROTEIN"/>
    <property type="match status" value="1"/>
</dbReference>
<dbReference type="Gene3D" id="1.25.40.10">
    <property type="entry name" value="Tetratricopeptide repeat domain"/>
    <property type="match status" value="2"/>
</dbReference>
<dbReference type="SUPFAM" id="SSF48452">
    <property type="entry name" value="TPR-like"/>
    <property type="match status" value="1"/>
</dbReference>
<evidence type="ECO:0000256" key="1">
    <source>
        <dbReference type="ARBA" id="ARBA00004245"/>
    </source>
</evidence>
<dbReference type="GO" id="GO:0097431">
    <property type="term" value="C:mitotic spindle pole"/>
    <property type="evidence" value="ECO:0007669"/>
    <property type="project" value="TreeGrafter"/>
</dbReference>
<evidence type="ECO:0000256" key="9">
    <source>
        <dbReference type="SAM" id="SignalP"/>
    </source>
</evidence>
<keyword evidence="4" id="KW-0677">Repeat</keyword>
<keyword evidence="5" id="KW-0802">TPR repeat</keyword>
<evidence type="ECO:0000313" key="11">
    <source>
        <dbReference type="Proteomes" id="UP000242818"/>
    </source>
</evidence>
<dbReference type="EMBL" id="FMAR01000007">
    <property type="protein sequence ID" value="SCC39118.1"/>
    <property type="molecule type" value="Genomic_DNA"/>
</dbReference>
<feature type="chain" id="PRO_5008690938" description="Regulator of microtubule dynamics protein 1" evidence="9">
    <location>
        <begin position="20"/>
        <end position="250"/>
    </location>
</feature>
<evidence type="ECO:0000256" key="6">
    <source>
        <dbReference type="ARBA" id="ARBA00023212"/>
    </source>
</evidence>
<protein>
    <recommendedName>
        <fullName evidence="7">Regulator of microtubule dynamics protein 1</fullName>
    </recommendedName>
    <alternativeName>
        <fullName evidence="8">Protein FAM82B</fullName>
    </alternativeName>
</protein>
<accession>A0A1C4E693</accession>
<dbReference type="InterPro" id="IPR049039">
    <property type="entry name" value="RMD1-3_a_helical_rpt"/>
</dbReference>
<dbReference type="STRING" id="1335309.GA0116948_107117"/>
<name>A0A1C4E693_9BACT</name>
<dbReference type="Proteomes" id="UP000242818">
    <property type="component" value="Unassembled WGS sequence"/>
</dbReference>
<dbReference type="GO" id="GO:0005737">
    <property type="term" value="C:cytoplasm"/>
    <property type="evidence" value="ECO:0007669"/>
    <property type="project" value="TreeGrafter"/>
</dbReference>
<dbReference type="GO" id="GO:0008017">
    <property type="term" value="F:microtubule binding"/>
    <property type="evidence" value="ECO:0007669"/>
    <property type="project" value="TreeGrafter"/>
</dbReference>